<dbReference type="EMBL" id="CP004049">
    <property type="protein sequence ID" value="AGI84984.1"/>
    <property type="molecule type" value="Genomic_DNA"/>
</dbReference>
<dbReference type="AlphaFoldDB" id="M9SB20"/>
<sequence length="66" mass="7631">MRLQYPFVLHFPVLGLSNNDVLAHSNRIPHSPLKYILIDTFYGFWTAGCGDYTDPCTRPCLFRPFP</sequence>
<proteinExistence type="predicted"/>
<dbReference type="HOGENOM" id="CLU_2820590_0_0_2"/>
<evidence type="ECO:0000313" key="1">
    <source>
        <dbReference type="EMBL" id="AGI84984.1"/>
    </source>
</evidence>
<keyword evidence="2" id="KW-1185">Reference proteome</keyword>
<reference evidence="1 2" key="1">
    <citation type="journal article" date="2012" name="J. Bacteriol.">
        <title>Genome sequence of 'Candidatus Methanomethylophilus alvus' Mx1201, a methanogenic archaeon from the human gut belonging to a seventh order of methanogens.</title>
        <authorList>
            <person name="Borrel G."/>
            <person name="Harris H.M."/>
            <person name="Tottey W."/>
            <person name="Mihajlovski A."/>
            <person name="Parisot N."/>
            <person name="Peyretaillade E."/>
            <person name="Peyret P."/>
            <person name="Gribaldo S."/>
            <person name="O'Toole P.W."/>
            <person name="Brugere J.F."/>
        </authorList>
    </citation>
    <scope>NUCLEOTIDE SEQUENCE [LARGE SCALE GENOMIC DNA]</scope>
    <source>
        <strain evidence="1 2">Mx1201</strain>
    </source>
</reference>
<dbReference type="InParanoid" id="M9SB20"/>
<name>M9SB20_METAX</name>
<gene>
    <name evidence="1" type="ORF">MMALV_02280</name>
</gene>
<accession>M9SB20</accession>
<dbReference type="Proteomes" id="UP000012672">
    <property type="component" value="Chromosome"/>
</dbReference>
<dbReference type="KEGG" id="max:MMALV_02280"/>
<dbReference type="STRING" id="1236689.MMALV_02280"/>
<evidence type="ECO:0000313" key="2">
    <source>
        <dbReference type="Proteomes" id="UP000012672"/>
    </source>
</evidence>
<organism evidence="1 2">
    <name type="scientific">Methanomethylophilus alvi (strain Mx1201)</name>
    <dbReference type="NCBI Taxonomy" id="1236689"/>
    <lineage>
        <taxon>Archaea</taxon>
        <taxon>Methanobacteriati</taxon>
        <taxon>Thermoplasmatota</taxon>
        <taxon>Thermoplasmata</taxon>
        <taxon>Methanomassiliicoccales</taxon>
        <taxon>Methanomethylophilaceae</taxon>
        <taxon>Methanomethylophilus</taxon>
    </lineage>
</organism>
<protein>
    <submittedName>
        <fullName evidence="1">Uncharacterized protein</fullName>
    </submittedName>
</protein>